<dbReference type="Gene3D" id="3.30.70.100">
    <property type="match status" value="1"/>
</dbReference>
<dbReference type="PANTHER" id="PTHR33336">
    <property type="entry name" value="QUINOL MONOOXYGENASE YGIN-RELATED"/>
    <property type="match status" value="1"/>
</dbReference>
<evidence type="ECO:0000313" key="3">
    <source>
        <dbReference type="Proteomes" id="UP000018720"/>
    </source>
</evidence>
<dbReference type="SUPFAM" id="SSF54909">
    <property type="entry name" value="Dimeric alpha+beta barrel"/>
    <property type="match status" value="1"/>
</dbReference>
<protein>
    <submittedName>
        <fullName evidence="2">Autoinducer 2-degrading protein LsrG family protein</fullName>
    </submittedName>
</protein>
<proteinExistence type="predicted"/>
<dbReference type="InterPro" id="IPR007138">
    <property type="entry name" value="ABM_dom"/>
</dbReference>
<dbReference type="InterPro" id="IPR011008">
    <property type="entry name" value="Dimeric_a/b-barrel"/>
</dbReference>
<feature type="domain" description="ABM" evidence="1">
    <location>
        <begin position="7"/>
        <end position="95"/>
    </location>
</feature>
<evidence type="ECO:0000259" key="1">
    <source>
        <dbReference type="PROSITE" id="PS51725"/>
    </source>
</evidence>
<dbReference type="Proteomes" id="UP000018720">
    <property type="component" value="Unassembled WGS sequence"/>
</dbReference>
<accession>A0ABP2RE36</accession>
<organism evidence="2 3">
    <name type="scientific">Leptospira licerasiae str. MMD4847</name>
    <dbReference type="NCBI Taxonomy" id="1049971"/>
    <lineage>
        <taxon>Bacteria</taxon>
        <taxon>Pseudomonadati</taxon>
        <taxon>Spirochaetota</taxon>
        <taxon>Spirochaetia</taxon>
        <taxon>Leptospirales</taxon>
        <taxon>Leptospiraceae</taxon>
        <taxon>Leptospira</taxon>
    </lineage>
</organism>
<dbReference type="InterPro" id="IPR050744">
    <property type="entry name" value="AI-2_Isomerase_LsrG"/>
</dbReference>
<sequence length="108" mass="12655">MKLGTMIVTVSSYKILPERIQEFQEISSELSKESLKENGVLRFDLLQNDGDEGRFLIIEAYESESKRKSHLETPHFVNWRRTVPEMFSQGTTTVYYKPVSPKPEDWKK</sequence>
<evidence type="ECO:0000313" key="2">
    <source>
        <dbReference type="EMBL" id="EJZ42735.1"/>
    </source>
</evidence>
<comment type="caution">
    <text evidence="2">The sequence shown here is derived from an EMBL/GenBank/DDBJ whole genome shotgun (WGS) entry which is preliminary data.</text>
</comment>
<keyword evidence="3" id="KW-1185">Reference proteome</keyword>
<dbReference type="PROSITE" id="PS51725">
    <property type="entry name" value="ABM"/>
    <property type="match status" value="1"/>
</dbReference>
<name>A0ABP2RE36_9LEPT</name>
<dbReference type="PANTHER" id="PTHR33336:SF3">
    <property type="entry name" value="ABM DOMAIN-CONTAINING PROTEIN"/>
    <property type="match status" value="1"/>
</dbReference>
<reference evidence="2 3" key="1">
    <citation type="submission" date="2012-08" db="EMBL/GenBank/DDBJ databases">
        <authorList>
            <person name="Harkins D.M."/>
            <person name="Durkin A.S."/>
            <person name="Selengut J.D."/>
            <person name="Sanka R."/>
            <person name="DePew J."/>
            <person name="Purushe J."/>
            <person name="Matthias M.A."/>
            <person name="Vinetz J.M."/>
            <person name="Sutton G.G."/>
            <person name="Nelson W.C."/>
            <person name="Fouts D.E."/>
        </authorList>
    </citation>
    <scope>NUCLEOTIDE SEQUENCE [LARGE SCALE GENOMIC DNA]</scope>
    <source>
        <strain evidence="2 3">MMD4847</strain>
    </source>
</reference>
<dbReference type="EMBL" id="AHOM02000004">
    <property type="protein sequence ID" value="EJZ42735.1"/>
    <property type="molecule type" value="Genomic_DNA"/>
</dbReference>
<dbReference type="Pfam" id="PF03992">
    <property type="entry name" value="ABM"/>
    <property type="match status" value="1"/>
</dbReference>
<gene>
    <name evidence="2" type="ORF">LEP1GSC178_2480</name>
</gene>